<dbReference type="Gene3D" id="1.20.1250.20">
    <property type="entry name" value="MFS general substrate transporter like domains"/>
    <property type="match status" value="2"/>
</dbReference>
<gene>
    <name evidence="10" type="ORF">HMJ29_17805</name>
</gene>
<evidence type="ECO:0000256" key="4">
    <source>
        <dbReference type="ARBA" id="ARBA00022692"/>
    </source>
</evidence>
<keyword evidence="4 8" id="KW-0812">Transmembrane</keyword>
<evidence type="ECO:0000256" key="2">
    <source>
        <dbReference type="ARBA" id="ARBA00022448"/>
    </source>
</evidence>
<dbReference type="Pfam" id="PF00083">
    <property type="entry name" value="Sugar_tr"/>
    <property type="match status" value="1"/>
</dbReference>
<feature type="transmembrane region" description="Helical" evidence="8">
    <location>
        <begin position="60"/>
        <end position="82"/>
    </location>
</feature>
<keyword evidence="2" id="KW-0813">Transport</keyword>
<dbReference type="SUPFAM" id="SSF103473">
    <property type="entry name" value="MFS general substrate transporter"/>
    <property type="match status" value="1"/>
</dbReference>
<evidence type="ECO:0000259" key="9">
    <source>
        <dbReference type="PROSITE" id="PS50850"/>
    </source>
</evidence>
<feature type="transmembrane region" description="Helical" evidence="8">
    <location>
        <begin position="155"/>
        <end position="178"/>
    </location>
</feature>
<sequence length="433" mass="46493">MAPSTTPAPRTMASRIRSIFSGSVGNLVEWYDWYVYSAFALYFAPAFFPKGDLTAQLLNSAAIFAVGFLMRPLGGWLMGIYADRHGRKAALLLSVLLMCGGSLLIALTPSYGQIGVAAPVLLVIARLLQGLSVGGEYGTSATYLSEMADQRNRGFFSSFQYVTLIAGQLLALLVQLGLQAVLSTEELYAWGWRVPFAIGAGAALVALYLRRTMEETDAFTKQTSTSTAQPSKLTLLLSYPREILTVVGLTLGGTVVFYTFTTYAQKFLVNTAGFSKAEATMVSFAALGVAMLLQPVLGAISDRVGRRPVLLFFGFGATLGTYPLLTALGHSAGPGAAFGLLVLALFIVSGYTSINAVVKAELFPTEIRALGVGLPYALTVAIFGGSAEYVALLAKDRGVETWFYWYVTACAAISLLVYLRMSDTRDTSRMRED</sequence>
<feature type="transmembrane region" description="Helical" evidence="8">
    <location>
        <begin position="336"/>
        <end position="358"/>
    </location>
</feature>
<dbReference type="PROSITE" id="PS50850">
    <property type="entry name" value="MFS"/>
    <property type="match status" value="1"/>
</dbReference>
<name>A0A6M6BJE1_9BACT</name>
<dbReference type="PROSITE" id="PS00217">
    <property type="entry name" value="SUGAR_TRANSPORT_2"/>
    <property type="match status" value="1"/>
</dbReference>
<feature type="transmembrane region" description="Helical" evidence="8">
    <location>
        <begin position="114"/>
        <end position="134"/>
    </location>
</feature>
<evidence type="ECO:0000256" key="3">
    <source>
        <dbReference type="ARBA" id="ARBA00022475"/>
    </source>
</evidence>
<comment type="subcellular location">
    <subcellularLocation>
        <location evidence="1">Cell membrane</location>
        <topology evidence="1">Multi-pass membrane protein</topology>
    </subcellularLocation>
</comment>
<proteinExistence type="predicted"/>
<dbReference type="PANTHER" id="PTHR43528:SF5">
    <property type="entry name" value="PROLINE_BETAINE TRANSPORTER"/>
    <property type="match status" value="1"/>
</dbReference>
<evidence type="ECO:0000256" key="6">
    <source>
        <dbReference type="ARBA" id="ARBA00022989"/>
    </source>
</evidence>
<evidence type="ECO:0000256" key="5">
    <source>
        <dbReference type="ARBA" id="ARBA00022847"/>
    </source>
</evidence>
<feature type="transmembrane region" description="Helical" evidence="8">
    <location>
        <begin position="281"/>
        <end position="300"/>
    </location>
</feature>
<dbReference type="RefSeq" id="WP_171592759.1">
    <property type="nucleotide sequence ID" value="NZ_CP053538.1"/>
</dbReference>
<keyword evidence="3" id="KW-1003">Cell membrane</keyword>
<feature type="transmembrane region" description="Helical" evidence="8">
    <location>
        <begin position="243"/>
        <end position="261"/>
    </location>
</feature>
<feature type="domain" description="Major facilitator superfamily (MFS) profile" evidence="9">
    <location>
        <begin position="18"/>
        <end position="426"/>
    </location>
</feature>
<feature type="transmembrane region" description="Helical" evidence="8">
    <location>
        <begin position="309"/>
        <end position="330"/>
    </location>
</feature>
<evidence type="ECO:0000256" key="8">
    <source>
        <dbReference type="SAM" id="Phobius"/>
    </source>
</evidence>
<keyword evidence="7 8" id="KW-0472">Membrane</keyword>
<dbReference type="CDD" id="cd17367">
    <property type="entry name" value="MFS_KgtP"/>
    <property type="match status" value="1"/>
</dbReference>
<dbReference type="GO" id="GO:0005886">
    <property type="term" value="C:plasma membrane"/>
    <property type="evidence" value="ECO:0007669"/>
    <property type="project" value="UniProtKB-SubCell"/>
</dbReference>
<evidence type="ECO:0000256" key="7">
    <source>
        <dbReference type="ARBA" id="ARBA00023136"/>
    </source>
</evidence>
<organism evidence="10 11">
    <name type="scientific">Hymenobacter taeanensis</name>
    <dbReference type="NCBI Taxonomy" id="2735321"/>
    <lineage>
        <taxon>Bacteria</taxon>
        <taxon>Pseudomonadati</taxon>
        <taxon>Bacteroidota</taxon>
        <taxon>Cytophagia</taxon>
        <taxon>Cytophagales</taxon>
        <taxon>Hymenobacteraceae</taxon>
        <taxon>Hymenobacter</taxon>
    </lineage>
</organism>
<dbReference type="InterPro" id="IPR036259">
    <property type="entry name" value="MFS_trans_sf"/>
</dbReference>
<dbReference type="Proteomes" id="UP000501623">
    <property type="component" value="Chromosome"/>
</dbReference>
<dbReference type="FunFam" id="1.20.1250.20:FF:000001">
    <property type="entry name" value="Dicarboxylate MFS transporter"/>
    <property type="match status" value="1"/>
</dbReference>
<dbReference type="AlphaFoldDB" id="A0A6M6BJE1"/>
<evidence type="ECO:0000313" key="10">
    <source>
        <dbReference type="EMBL" id="QJX48671.1"/>
    </source>
</evidence>
<dbReference type="InterPro" id="IPR020846">
    <property type="entry name" value="MFS_dom"/>
</dbReference>
<dbReference type="EMBL" id="CP053538">
    <property type="protein sequence ID" value="QJX48671.1"/>
    <property type="molecule type" value="Genomic_DNA"/>
</dbReference>
<dbReference type="PANTHER" id="PTHR43528">
    <property type="entry name" value="ALPHA-KETOGLUTARATE PERMEASE"/>
    <property type="match status" value="1"/>
</dbReference>
<accession>A0A6M6BJE1</accession>
<feature type="transmembrane region" description="Helical" evidence="8">
    <location>
        <begin position="190"/>
        <end position="209"/>
    </location>
</feature>
<keyword evidence="11" id="KW-1185">Reference proteome</keyword>
<feature type="transmembrane region" description="Helical" evidence="8">
    <location>
        <begin position="89"/>
        <end position="108"/>
    </location>
</feature>
<dbReference type="PROSITE" id="PS00216">
    <property type="entry name" value="SUGAR_TRANSPORT_1"/>
    <property type="match status" value="1"/>
</dbReference>
<dbReference type="FunFam" id="1.20.1250.20:FF:000300">
    <property type="entry name" value="Dicarboxylate MFS transporter"/>
    <property type="match status" value="1"/>
</dbReference>
<dbReference type="KEGG" id="hts:HMJ29_17805"/>
<evidence type="ECO:0000313" key="11">
    <source>
        <dbReference type="Proteomes" id="UP000501623"/>
    </source>
</evidence>
<dbReference type="InterPro" id="IPR005828">
    <property type="entry name" value="MFS_sugar_transport-like"/>
</dbReference>
<keyword evidence="5" id="KW-0769">Symport</keyword>
<dbReference type="InterPro" id="IPR051084">
    <property type="entry name" value="H+-coupled_symporters"/>
</dbReference>
<dbReference type="GO" id="GO:0015293">
    <property type="term" value="F:symporter activity"/>
    <property type="evidence" value="ECO:0007669"/>
    <property type="project" value="UniProtKB-KW"/>
</dbReference>
<keyword evidence="6 8" id="KW-1133">Transmembrane helix</keyword>
<evidence type="ECO:0000256" key="1">
    <source>
        <dbReference type="ARBA" id="ARBA00004651"/>
    </source>
</evidence>
<feature type="transmembrane region" description="Helical" evidence="8">
    <location>
        <begin position="370"/>
        <end position="391"/>
    </location>
</feature>
<reference evidence="10 11" key="1">
    <citation type="submission" date="2020-05" db="EMBL/GenBank/DDBJ databases">
        <title>Complete genome sequence of Hymenobacter sp. TS19 in Coasted Sand Dune.</title>
        <authorList>
            <person name="Lee J.-H."/>
            <person name="Jung J.-H."/>
            <person name="Jeong S."/>
            <person name="Zhao L."/>
            <person name="Kim M.-K."/>
            <person name="Seo H.-S."/>
            <person name="Lim S."/>
        </authorList>
    </citation>
    <scope>NUCLEOTIDE SEQUENCE [LARGE SCALE GENOMIC DNA]</scope>
    <source>
        <strain evidence="10 11">TS19</strain>
    </source>
</reference>
<protein>
    <submittedName>
        <fullName evidence="10">MFS transporter</fullName>
    </submittedName>
</protein>
<feature type="transmembrane region" description="Helical" evidence="8">
    <location>
        <begin position="30"/>
        <end position="48"/>
    </location>
</feature>
<feature type="transmembrane region" description="Helical" evidence="8">
    <location>
        <begin position="403"/>
        <end position="421"/>
    </location>
</feature>
<dbReference type="InterPro" id="IPR005829">
    <property type="entry name" value="Sugar_transporter_CS"/>
</dbReference>